<sequence length="185" mass="20649">MMTEISLNILDIVQNSINAHASLIEISVEINQAADFLKISINDNGCGMTKEQAANAQDPFYTTRTTRKVGLGIPFFKQASLSCDGEFHLDSALGAGTKIEAVFRLSHIDRMPLGDMTSTIYSLVAFNPDIDFLYTYKVDDKSFVLDTRELRCILQDVPLGDPQVASFIKDFLIENHAEVNEDIYF</sequence>
<proteinExistence type="predicted"/>
<evidence type="ECO:0000313" key="5">
    <source>
        <dbReference type="Proteomes" id="UP000515703"/>
    </source>
</evidence>
<dbReference type="EMBL" id="AP023368">
    <property type="protein sequence ID" value="BCK01754.1"/>
    <property type="molecule type" value="Genomic_DNA"/>
</dbReference>
<dbReference type="KEGG" id="acht:bsdcttw_47940"/>
<organism evidence="4 5">
    <name type="scientific">Anaerocolumna chitinilytica</name>
    <dbReference type="NCBI Taxonomy" id="1727145"/>
    <lineage>
        <taxon>Bacteria</taxon>
        <taxon>Bacillati</taxon>
        <taxon>Bacillota</taxon>
        <taxon>Clostridia</taxon>
        <taxon>Lachnospirales</taxon>
        <taxon>Lachnospiraceae</taxon>
        <taxon>Anaerocolumna</taxon>
    </lineage>
</organism>
<reference evidence="4 5" key="1">
    <citation type="submission" date="2020-08" db="EMBL/GenBank/DDBJ databases">
        <title>Draft genome sequencing of an Anaerocolumna strain isolated from anoxic soil subjected to BSD treatment.</title>
        <authorList>
            <person name="Uek A."/>
            <person name="Tonouchi A."/>
        </authorList>
    </citation>
    <scope>NUCLEOTIDE SEQUENCE [LARGE SCALE GENOMIC DNA]</scope>
    <source>
        <strain evidence="4 5">CTTW</strain>
    </source>
</reference>
<keyword evidence="1 4" id="KW-0418">Kinase</keyword>
<dbReference type="CDD" id="cd00075">
    <property type="entry name" value="HATPase"/>
    <property type="match status" value="1"/>
</dbReference>
<gene>
    <name evidence="4" type="ORF">bsdcttw_47940</name>
</gene>
<dbReference type="AlphaFoldDB" id="A0A7M3SAY6"/>
<keyword evidence="5" id="KW-1185">Reference proteome</keyword>
<dbReference type="RefSeq" id="WP_185257287.1">
    <property type="nucleotide sequence ID" value="NZ_AP023368.1"/>
</dbReference>
<dbReference type="Gene3D" id="3.30.565.10">
    <property type="entry name" value="Histidine kinase-like ATPase, C-terminal domain"/>
    <property type="match status" value="1"/>
</dbReference>
<dbReference type="PROSITE" id="PS50109">
    <property type="entry name" value="HIS_KIN"/>
    <property type="match status" value="1"/>
</dbReference>
<keyword evidence="2" id="KW-0902">Two-component regulatory system</keyword>
<dbReference type="InterPro" id="IPR036890">
    <property type="entry name" value="HATPase_C_sf"/>
</dbReference>
<dbReference type="InterPro" id="IPR003594">
    <property type="entry name" value="HATPase_dom"/>
</dbReference>
<protein>
    <submittedName>
        <fullName evidence="4">Histidine kinase</fullName>
    </submittedName>
</protein>
<dbReference type="GO" id="GO:0016301">
    <property type="term" value="F:kinase activity"/>
    <property type="evidence" value="ECO:0007669"/>
    <property type="project" value="UniProtKB-KW"/>
</dbReference>
<evidence type="ECO:0000256" key="1">
    <source>
        <dbReference type="ARBA" id="ARBA00022777"/>
    </source>
</evidence>
<dbReference type="GO" id="GO:0000160">
    <property type="term" value="P:phosphorelay signal transduction system"/>
    <property type="evidence" value="ECO:0007669"/>
    <property type="project" value="UniProtKB-KW"/>
</dbReference>
<accession>A0A7M3SAY6</accession>
<reference evidence="4 5" key="2">
    <citation type="submission" date="2020-08" db="EMBL/GenBank/DDBJ databases">
        <authorList>
            <person name="Ueki A."/>
            <person name="Tonouchi A."/>
        </authorList>
    </citation>
    <scope>NUCLEOTIDE SEQUENCE [LARGE SCALE GENOMIC DNA]</scope>
    <source>
        <strain evidence="4 5">CTTW</strain>
    </source>
</reference>
<name>A0A7M3SAY6_9FIRM</name>
<dbReference type="SUPFAM" id="SSF55874">
    <property type="entry name" value="ATPase domain of HSP90 chaperone/DNA topoisomerase II/histidine kinase"/>
    <property type="match status" value="1"/>
</dbReference>
<evidence type="ECO:0000313" key="4">
    <source>
        <dbReference type="EMBL" id="BCK01754.1"/>
    </source>
</evidence>
<keyword evidence="1 4" id="KW-0808">Transferase</keyword>
<dbReference type="Pfam" id="PF02518">
    <property type="entry name" value="HATPase_c"/>
    <property type="match status" value="1"/>
</dbReference>
<dbReference type="InterPro" id="IPR005467">
    <property type="entry name" value="His_kinase_dom"/>
</dbReference>
<feature type="domain" description="Histidine kinase" evidence="3">
    <location>
        <begin position="1"/>
        <end position="107"/>
    </location>
</feature>
<dbReference type="Proteomes" id="UP000515703">
    <property type="component" value="Chromosome"/>
</dbReference>
<evidence type="ECO:0000259" key="3">
    <source>
        <dbReference type="PROSITE" id="PS50109"/>
    </source>
</evidence>
<evidence type="ECO:0000256" key="2">
    <source>
        <dbReference type="ARBA" id="ARBA00023012"/>
    </source>
</evidence>